<dbReference type="Pfam" id="PF12412">
    <property type="entry name" value="DUF3667"/>
    <property type="match status" value="1"/>
</dbReference>
<reference evidence="2 3" key="1">
    <citation type="submission" date="2018-08" db="EMBL/GenBank/DDBJ databases">
        <title>Genomic Encyclopedia of Archaeal and Bacterial Type Strains, Phase II (KMG-II): from individual species to whole genera.</title>
        <authorList>
            <person name="Goeker M."/>
        </authorList>
    </citation>
    <scope>NUCLEOTIDE SEQUENCE [LARGE SCALE GENOMIC DNA]</scope>
    <source>
        <strain evidence="2 3">DSM 100880</strain>
    </source>
</reference>
<feature type="transmembrane region" description="Helical" evidence="1">
    <location>
        <begin position="211"/>
        <end position="236"/>
    </location>
</feature>
<evidence type="ECO:0000313" key="2">
    <source>
        <dbReference type="EMBL" id="REH02038.1"/>
    </source>
</evidence>
<dbReference type="OrthoDB" id="7446256at2"/>
<proteinExistence type="predicted"/>
<evidence type="ECO:0000256" key="1">
    <source>
        <dbReference type="SAM" id="Phobius"/>
    </source>
</evidence>
<feature type="transmembrane region" description="Helical" evidence="1">
    <location>
        <begin position="147"/>
        <end position="171"/>
    </location>
</feature>
<keyword evidence="1" id="KW-0812">Transmembrane</keyword>
<feature type="transmembrane region" description="Helical" evidence="1">
    <location>
        <begin position="72"/>
        <end position="93"/>
    </location>
</feature>
<evidence type="ECO:0000313" key="3">
    <source>
        <dbReference type="Proteomes" id="UP000257136"/>
    </source>
</evidence>
<keyword evidence="3" id="KW-1185">Reference proteome</keyword>
<name>A0A3E0EV46_9FLAO</name>
<gene>
    <name evidence="2" type="ORF">C8P67_101527</name>
</gene>
<keyword evidence="1" id="KW-1133">Transmembrane helix</keyword>
<dbReference type="InterPro" id="IPR022134">
    <property type="entry name" value="DUF3667"/>
</dbReference>
<sequence length="238" mass="27766">MICKNCNSEVTHNFCPNCGQPSKLKRIDAHYISHEIEHVLHFDRGILFTVRELFINPGQNIRNYISENRSRLVKPVIFIILTSLIYTIINHFFHIEDQYLKYEGLETTAFVKILGWMQANYGYMNILTSTFIAIWLKVFFKKYSYNFFELLIMLCFTMGVSMLIFAFFAIIQGVFHIKLFGLAGIIGIIYLVWATGSFFEEKKIANYFKALISYLLGMITFLFFILAIGITIDLLIKH</sequence>
<organism evidence="2 3">
    <name type="scientific">Flavobacterium aquicola</name>
    <dbReference type="NCBI Taxonomy" id="1682742"/>
    <lineage>
        <taxon>Bacteria</taxon>
        <taxon>Pseudomonadati</taxon>
        <taxon>Bacteroidota</taxon>
        <taxon>Flavobacteriia</taxon>
        <taxon>Flavobacteriales</taxon>
        <taxon>Flavobacteriaceae</taxon>
        <taxon>Flavobacterium</taxon>
    </lineage>
</organism>
<dbReference type="RefSeq" id="WP_115810037.1">
    <property type="nucleotide sequence ID" value="NZ_QUNI01000001.1"/>
</dbReference>
<accession>A0A3E0EV46</accession>
<feature type="transmembrane region" description="Helical" evidence="1">
    <location>
        <begin position="121"/>
        <end position="140"/>
    </location>
</feature>
<dbReference type="AlphaFoldDB" id="A0A3E0EV46"/>
<dbReference type="EMBL" id="QUNI01000001">
    <property type="protein sequence ID" value="REH02038.1"/>
    <property type="molecule type" value="Genomic_DNA"/>
</dbReference>
<protein>
    <submittedName>
        <fullName evidence="2">Uncharacterized protein DUF3667</fullName>
    </submittedName>
</protein>
<comment type="caution">
    <text evidence="2">The sequence shown here is derived from an EMBL/GenBank/DDBJ whole genome shotgun (WGS) entry which is preliminary data.</text>
</comment>
<dbReference type="Proteomes" id="UP000257136">
    <property type="component" value="Unassembled WGS sequence"/>
</dbReference>
<keyword evidence="1" id="KW-0472">Membrane</keyword>
<feature type="transmembrane region" description="Helical" evidence="1">
    <location>
        <begin position="177"/>
        <end position="199"/>
    </location>
</feature>